<gene>
    <name evidence="2" type="ORF">JOD17_003965</name>
</gene>
<accession>A0ABS2PHB7</accession>
<keyword evidence="3" id="KW-1185">Reference proteome</keyword>
<sequence>MKKIIVVIAVACLSFSSVNSVSATSVEDEAKKYEITSEQFENEIWNEMESADDNEKTLLDEDLKTFKDMGDEEREEFLRILSDPELMEEALQATFQGESTSLDGGNIEVTTTTNSDTEEVNTTLDEDEHTDIERINETHYTAVEVRGINILRIRHTIDYNTGTRTVDDFSFREVIELNNGGHTVDRNINPALNVRWEEEYDYIAPNKQFVTSEAIGIAEIGIGDWVINIMSADAEIRGQANGWVDYSFEYSE</sequence>
<dbReference type="Proteomes" id="UP000741863">
    <property type="component" value="Unassembled WGS sequence"/>
</dbReference>
<keyword evidence="1" id="KW-0732">Signal</keyword>
<feature type="chain" id="PRO_5047093419" evidence="1">
    <location>
        <begin position="24"/>
        <end position="252"/>
    </location>
</feature>
<evidence type="ECO:0000313" key="2">
    <source>
        <dbReference type="EMBL" id="MBM7634838.1"/>
    </source>
</evidence>
<protein>
    <submittedName>
        <fullName evidence="2">Uncharacterized protein</fullName>
    </submittedName>
</protein>
<name>A0ABS2PHB7_9BACL</name>
<dbReference type="RefSeq" id="WP_204699600.1">
    <property type="nucleotide sequence ID" value="NZ_JAFBEC010000018.1"/>
</dbReference>
<organism evidence="2 3">
    <name type="scientific">Geomicrobium sediminis</name>
    <dbReference type="NCBI Taxonomy" id="1347788"/>
    <lineage>
        <taxon>Bacteria</taxon>
        <taxon>Bacillati</taxon>
        <taxon>Bacillota</taxon>
        <taxon>Bacilli</taxon>
        <taxon>Bacillales</taxon>
        <taxon>Geomicrobium</taxon>
    </lineage>
</organism>
<comment type="caution">
    <text evidence="2">The sequence shown here is derived from an EMBL/GenBank/DDBJ whole genome shotgun (WGS) entry which is preliminary data.</text>
</comment>
<evidence type="ECO:0000256" key="1">
    <source>
        <dbReference type="SAM" id="SignalP"/>
    </source>
</evidence>
<dbReference type="EMBL" id="JAFBEC010000018">
    <property type="protein sequence ID" value="MBM7634838.1"/>
    <property type="molecule type" value="Genomic_DNA"/>
</dbReference>
<proteinExistence type="predicted"/>
<evidence type="ECO:0000313" key="3">
    <source>
        <dbReference type="Proteomes" id="UP000741863"/>
    </source>
</evidence>
<reference evidence="2 3" key="1">
    <citation type="submission" date="2021-01" db="EMBL/GenBank/DDBJ databases">
        <title>Genomic Encyclopedia of Type Strains, Phase IV (KMG-IV): sequencing the most valuable type-strain genomes for metagenomic binning, comparative biology and taxonomic classification.</title>
        <authorList>
            <person name="Goeker M."/>
        </authorList>
    </citation>
    <scope>NUCLEOTIDE SEQUENCE [LARGE SCALE GENOMIC DNA]</scope>
    <source>
        <strain evidence="2 3">DSM 25540</strain>
    </source>
</reference>
<feature type="signal peptide" evidence="1">
    <location>
        <begin position="1"/>
        <end position="23"/>
    </location>
</feature>